<dbReference type="AlphaFoldDB" id="A0A0F9G3I8"/>
<name>A0A0F9G3I8_9ZZZZ</name>
<proteinExistence type="predicted"/>
<accession>A0A0F9G3I8</accession>
<dbReference type="EMBL" id="LAZR01030006">
    <property type="protein sequence ID" value="KKL57887.1"/>
    <property type="molecule type" value="Genomic_DNA"/>
</dbReference>
<organism evidence="1">
    <name type="scientific">marine sediment metagenome</name>
    <dbReference type="NCBI Taxonomy" id="412755"/>
    <lineage>
        <taxon>unclassified sequences</taxon>
        <taxon>metagenomes</taxon>
        <taxon>ecological metagenomes</taxon>
    </lineage>
</organism>
<comment type="caution">
    <text evidence="1">The sequence shown here is derived from an EMBL/GenBank/DDBJ whole genome shotgun (WGS) entry which is preliminary data.</text>
</comment>
<gene>
    <name evidence="1" type="ORF">LCGC14_2230910</name>
</gene>
<protein>
    <submittedName>
        <fullName evidence="1">Uncharacterized protein</fullName>
    </submittedName>
</protein>
<evidence type="ECO:0000313" key="1">
    <source>
        <dbReference type="EMBL" id="KKL57887.1"/>
    </source>
</evidence>
<sequence>MPFYLFKCQEHDTTAEVYCTMSKMPRRGKGEY</sequence>
<reference evidence="1" key="1">
    <citation type="journal article" date="2015" name="Nature">
        <title>Complex archaea that bridge the gap between prokaryotes and eukaryotes.</title>
        <authorList>
            <person name="Spang A."/>
            <person name="Saw J.H."/>
            <person name="Jorgensen S.L."/>
            <person name="Zaremba-Niedzwiedzka K."/>
            <person name="Martijn J."/>
            <person name="Lind A.E."/>
            <person name="van Eijk R."/>
            <person name="Schleper C."/>
            <person name="Guy L."/>
            <person name="Ettema T.J."/>
        </authorList>
    </citation>
    <scope>NUCLEOTIDE SEQUENCE</scope>
</reference>
<feature type="non-terminal residue" evidence="1">
    <location>
        <position position="32"/>
    </location>
</feature>